<name>A0A918PM05_9BACT</name>
<reference evidence="1" key="1">
    <citation type="journal article" date="2014" name="Int. J. Syst. Evol. Microbiol.">
        <title>Complete genome sequence of Corynebacterium casei LMG S-19264T (=DSM 44701T), isolated from a smear-ripened cheese.</title>
        <authorList>
            <consortium name="US DOE Joint Genome Institute (JGI-PGF)"/>
            <person name="Walter F."/>
            <person name="Albersmeier A."/>
            <person name="Kalinowski J."/>
            <person name="Ruckert C."/>
        </authorList>
    </citation>
    <scope>NUCLEOTIDE SEQUENCE</scope>
    <source>
        <strain evidence="1">KCTC 12368</strain>
    </source>
</reference>
<sequence length="370" mass="41874">MLGACTKNSAEHSTNLAFVEGRSEITYLDYTISTKCPSPTINSVGDKTYMVFLGGESSIVVNDLEKMTCDRVINLSLGDSPDQLQHKPSRAYMLDANHYVVESLYDYYVVDSTGKVKQVIDIYDLLRKGLQKAGLSEIAIEKMGIWSRNGVMNHPVKGEIFLNIVRPFIPGMTGYPDFPQFAKLSIDSDFNADLEILPLYFPAEFSIEKGKSYKNDENPGYSCSGDWLVYNYPFSSLVFFYNTKTGEQKQLAANTSHGSNHMAAVENTNRGGLKKSTSFSEALYDEQRGKLYVSPVINVRDEAGKVTDNTSQYLIAYDMVSEEKTEIHVGKRSERRLHNNFLYRHSVYMTPYYPFSDEKLDLVEFTLMKE</sequence>
<evidence type="ECO:0008006" key="3">
    <source>
        <dbReference type="Google" id="ProtNLM"/>
    </source>
</evidence>
<protein>
    <recommendedName>
        <fullName evidence="3">DUF4221 domain-containing protein</fullName>
    </recommendedName>
</protein>
<proteinExistence type="predicted"/>
<dbReference type="Proteomes" id="UP000619457">
    <property type="component" value="Unassembled WGS sequence"/>
</dbReference>
<evidence type="ECO:0000313" key="1">
    <source>
        <dbReference type="EMBL" id="GGZ14245.1"/>
    </source>
</evidence>
<comment type="caution">
    <text evidence="1">The sequence shown here is derived from an EMBL/GenBank/DDBJ whole genome shotgun (WGS) entry which is preliminary data.</text>
</comment>
<gene>
    <name evidence="1" type="ORF">GCM10007049_02610</name>
</gene>
<dbReference type="AlphaFoldDB" id="A0A918PM05"/>
<reference evidence="1" key="2">
    <citation type="submission" date="2020-09" db="EMBL/GenBank/DDBJ databases">
        <authorList>
            <person name="Sun Q."/>
            <person name="Kim S."/>
        </authorList>
    </citation>
    <scope>NUCLEOTIDE SEQUENCE</scope>
    <source>
        <strain evidence="1">KCTC 12368</strain>
    </source>
</reference>
<evidence type="ECO:0000313" key="2">
    <source>
        <dbReference type="Proteomes" id="UP000619457"/>
    </source>
</evidence>
<keyword evidence="2" id="KW-1185">Reference proteome</keyword>
<accession>A0A918PM05</accession>
<organism evidence="1 2">
    <name type="scientific">Echinicola pacifica</name>
    <dbReference type="NCBI Taxonomy" id="346377"/>
    <lineage>
        <taxon>Bacteria</taxon>
        <taxon>Pseudomonadati</taxon>
        <taxon>Bacteroidota</taxon>
        <taxon>Cytophagia</taxon>
        <taxon>Cytophagales</taxon>
        <taxon>Cyclobacteriaceae</taxon>
        <taxon>Echinicola</taxon>
    </lineage>
</organism>
<dbReference type="EMBL" id="BMWX01000001">
    <property type="protein sequence ID" value="GGZ14245.1"/>
    <property type="molecule type" value="Genomic_DNA"/>
</dbReference>